<dbReference type="GeneID" id="117647468"/>
<evidence type="ECO:0000256" key="10">
    <source>
        <dbReference type="ARBA" id="ARBA00068495"/>
    </source>
</evidence>
<dbReference type="InterPro" id="IPR013083">
    <property type="entry name" value="Znf_RING/FYVE/PHD"/>
</dbReference>
<keyword evidence="5 11" id="KW-0863">Zinc-finger</keyword>
<evidence type="ECO:0000256" key="9">
    <source>
        <dbReference type="ARBA" id="ARBA00058903"/>
    </source>
</evidence>
<dbReference type="GO" id="GO:0061630">
    <property type="term" value="F:ubiquitin protein ligase activity"/>
    <property type="evidence" value="ECO:0007669"/>
    <property type="project" value="TreeGrafter"/>
</dbReference>
<feature type="compositionally biased region" description="Low complexity" evidence="12">
    <location>
        <begin position="24"/>
        <end position="33"/>
    </location>
</feature>
<evidence type="ECO:0000256" key="12">
    <source>
        <dbReference type="SAM" id="MobiDB-lite"/>
    </source>
</evidence>
<dbReference type="GO" id="GO:0003677">
    <property type="term" value="F:DNA binding"/>
    <property type="evidence" value="ECO:0007669"/>
    <property type="project" value="UniProtKB-KW"/>
</dbReference>
<dbReference type="Gene3D" id="3.30.40.10">
    <property type="entry name" value="Zinc/RING finger domain, C3HC4 (zinc finger)"/>
    <property type="match status" value="1"/>
</dbReference>
<dbReference type="InterPro" id="IPR006573">
    <property type="entry name" value="NHR_dom"/>
</dbReference>
<keyword evidence="4" id="KW-0677">Repeat</keyword>
<dbReference type="InParanoid" id="A0A6P8ZQ24"/>
<evidence type="ECO:0000313" key="15">
    <source>
        <dbReference type="Proteomes" id="UP000515158"/>
    </source>
</evidence>
<dbReference type="AlphaFoldDB" id="A0A6P8ZQ24"/>
<dbReference type="InterPro" id="IPR001841">
    <property type="entry name" value="Znf_RING"/>
</dbReference>
<evidence type="ECO:0000259" key="14">
    <source>
        <dbReference type="PROSITE" id="PS51065"/>
    </source>
</evidence>
<dbReference type="GO" id="GO:0008270">
    <property type="term" value="F:zinc ion binding"/>
    <property type="evidence" value="ECO:0007669"/>
    <property type="project" value="UniProtKB-KW"/>
</dbReference>
<dbReference type="OrthoDB" id="6078042at2759"/>
<dbReference type="Proteomes" id="UP000515158">
    <property type="component" value="Unplaced"/>
</dbReference>
<evidence type="ECO:0000256" key="2">
    <source>
        <dbReference type="ARBA" id="ARBA00022473"/>
    </source>
</evidence>
<dbReference type="SMART" id="SM00184">
    <property type="entry name" value="RING"/>
    <property type="match status" value="1"/>
</dbReference>
<keyword evidence="15" id="KW-1185">Reference proteome</keyword>
<comment type="subcellular location">
    <subcellularLocation>
        <location evidence="1">Nucleus</location>
    </subcellularLocation>
</comment>
<dbReference type="SMART" id="SM00588">
    <property type="entry name" value="NEUZ"/>
    <property type="match status" value="2"/>
</dbReference>
<reference evidence="16" key="1">
    <citation type="submission" date="2025-08" db="UniProtKB">
        <authorList>
            <consortium name="RefSeq"/>
        </authorList>
    </citation>
    <scope>IDENTIFICATION</scope>
    <source>
        <tissue evidence="16">Total insect</tissue>
    </source>
</reference>
<name>A0A6P8ZQ24_THRPL</name>
<dbReference type="PROSITE" id="PS51065">
    <property type="entry name" value="NHR"/>
    <property type="match status" value="2"/>
</dbReference>
<evidence type="ECO:0000256" key="3">
    <source>
        <dbReference type="ARBA" id="ARBA00022723"/>
    </source>
</evidence>
<keyword evidence="7" id="KW-0238">DNA-binding</keyword>
<dbReference type="FunFam" id="3.30.40.10:FF:000441">
    <property type="entry name" value="Neuralized, isoform B"/>
    <property type="match status" value="1"/>
</dbReference>
<keyword evidence="6" id="KW-0862">Zinc</keyword>
<feature type="region of interest" description="Disordered" evidence="12">
    <location>
        <begin position="14"/>
        <end position="61"/>
    </location>
</feature>
<dbReference type="SUPFAM" id="SSF57850">
    <property type="entry name" value="RING/U-box"/>
    <property type="match status" value="1"/>
</dbReference>
<evidence type="ECO:0000256" key="6">
    <source>
        <dbReference type="ARBA" id="ARBA00022833"/>
    </source>
</evidence>
<evidence type="ECO:0000256" key="11">
    <source>
        <dbReference type="PROSITE-ProRule" id="PRU00175"/>
    </source>
</evidence>
<feature type="domain" description="RING-type" evidence="13">
    <location>
        <begin position="674"/>
        <end position="715"/>
    </location>
</feature>
<keyword evidence="2" id="KW-0217">Developmental protein</keyword>
<dbReference type="FunFam" id="2.60.120.920:FF:000005">
    <property type="entry name" value="Putative E3 ubiquitin-protein ligase NEURL1B"/>
    <property type="match status" value="2"/>
</dbReference>
<evidence type="ECO:0000313" key="16">
    <source>
        <dbReference type="RefSeq" id="XP_034245109.1"/>
    </source>
</evidence>
<dbReference type="Pfam" id="PF13920">
    <property type="entry name" value="zf-C3HC4_3"/>
    <property type="match status" value="1"/>
</dbReference>
<comment type="function">
    <text evidence="9">Involved in neurogenesis. Interacts with other neurogenic proteins in the specification of the neuroblast versus epidermoblast cell fate.</text>
</comment>
<feature type="region of interest" description="Disordered" evidence="12">
    <location>
        <begin position="560"/>
        <end position="594"/>
    </location>
</feature>
<evidence type="ECO:0000256" key="7">
    <source>
        <dbReference type="ARBA" id="ARBA00023125"/>
    </source>
</evidence>
<dbReference type="CDD" id="cd16647">
    <property type="entry name" value="mRING-HC-C3HC5_NEU1"/>
    <property type="match status" value="1"/>
</dbReference>
<protein>
    <recommendedName>
        <fullName evidence="10">Protein neuralized</fullName>
    </recommendedName>
</protein>
<evidence type="ECO:0000259" key="13">
    <source>
        <dbReference type="PROSITE" id="PS50089"/>
    </source>
</evidence>
<keyword evidence="8" id="KW-0539">Nucleus</keyword>
<dbReference type="PANTHER" id="PTHR12429">
    <property type="entry name" value="NEURALIZED"/>
    <property type="match status" value="1"/>
</dbReference>
<dbReference type="FunCoup" id="A0A6P8ZQ24">
    <property type="interactions" value="605"/>
</dbReference>
<evidence type="ECO:0000256" key="1">
    <source>
        <dbReference type="ARBA" id="ARBA00004123"/>
    </source>
</evidence>
<evidence type="ECO:0000256" key="5">
    <source>
        <dbReference type="ARBA" id="ARBA00022771"/>
    </source>
</evidence>
<dbReference type="PANTHER" id="PTHR12429:SF6">
    <property type="entry name" value="PROTEIN NEURALIZED"/>
    <property type="match status" value="1"/>
</dbReference>
<evidence type="ECO:0000256" key="8">
    <source>
        <dbReference type="ARBA" id="ARBA00023242"/>
    </source>
</evidence>
<feature type="compositionally biased region" description="Polar residues" evidence="12">
    <location>
        <begin position="325"/>
        <end position="342"/>
    </location>
</feature>
<dbReference type="PROSITE" id="PS50089">
    <property type="entry name" value="ZF_RING_2"/>
    <property type="match status" value="1"/>
</dbReference>
<evidence type="ECO:0000256" key="4">
    <source>
        <dbReference type="ARBA" id="ARBA00022737"/>
    </source>
</evidence>
<feature type="domain" description="NHR" evidence="14">
    <location>
        <begin position="162"/>
        <end position="319"/>
    </location>
</feature>
<accession>A0A6P8ZQ24</accession>
<keyword evidence="3" id="KW-0479">Metal-binding</keyword>
<dbReference type="InterPro" id="IPR037962">
    <property type="entry name" value="Neuralized"/>
</dbReference>
<sequence length="727" mass="78325">MGAAAMAFFNAVSGANRQSPAPPQGQQGHQGHPMAPPLGVGPVPGSRNARRHYQQQLQQNLQGANKMRCKQVVQAVQAVQAVPQPASCVAGPSRVPEDAPAVQQQQQQQQLAVVPVVAPSRCPCTVDEFLAPFRSKMKAFKKLKKRLATRSSSGTATNNMPPLAFHQIHGENIELCFDRRVARRTESFCKAVTFSNRPVLVGEKVYIRFLEISDSWSGVIRMGFTSYDPVSLAASSSGLPRYACPDLTNKPGSWAKALSERFAVQGAVLYFYVTATGDVHFGVNGEDKGFFFGDVETRGPLWAVVDVYGNSTAIELVDPRAQLNNSRRSLTGSSGEWDSSGSPERLADAGHHQHRGGSGGHHDHDMLPSPRFQPSGAVFSFMAFHRTRGRNVVLNADRTLATRPDTEFCHGYVFTQRPVVLGERIVVQVLNTEPAYVGALAFGLTSCDPATLSPSDLPEDADFLLDRSEYWVVSKDVASAPQRGDELTFSVTHTGEVTISRNGSTPVVFMHVDHTLQLWAFLDVYGSTQRVRLLGSLMDPSLTSTPSSTAAQRLALANQSSVDPHTANNHNNGRLACCTPSATPSQVSRPPVPPHGLPASVLQLAANGGTMLVVNLPPNPHTYLPGPAPTPQSASGLADAGPATSFAENGFAEPSVQQWVGQHAVSNTMSGSECSICYERAIDSVLYTCGHMCMCFECAVQQWRGKGGGHCPMCRAVIRDVIRTYKS</sequence>
<gene>
    <name evidence="16" type="primary">LOC117647468</name>
</gene>
<dbReference type="GO" id="GO:0005634">
    <property type="term" value="C:nucleus"/>
    <property type="evidence" value="ECO:0007669"/>
    <property type="project" value="UniProtKB-SubCell"/>
</dbReference>
<dbReference type="Gene3D" id="2.60.120.920">
    <property type="match status" value="2"/>
</dbReference>
<organism evidence="16">
    <name type="scientific">Thrips palmi</name>
    <name type="common">Melon thrips</name>
    <dbReference type="NCBI Taxonomy" id="161013"/>
    <lineage>
        <taxon>Eukaryota</taxon>
        <taxon>Metazoa</taxon>
        <taxon>Ecdysozoa</taxon>
        <taxon>Arthropoda</taxon>
        <taxon>Hexapoda</taxon>
        <taxon>Insecta</taxon>
        <taxon>Pterygota</taxon>
        <taxon>Neoptera</taxon>
        <taxon>Paraneoptera</taxon>
        <taxon>Thysanoptera</taxon>
        <taxon>Terebrantia</taxon>
        <taxon>Thripoidea</taxon>
        <taxon>Thripidae</taxon>
        <taxon>Thrips</taxon>
    </lineage>
</organism>
<dbReference type="InterPro" id="IPR043136">
    <property type="entry name" value="B30.2/SPRY_sf"/>
</dbReference>
<feature type="compositionally biased region" description="Polar residues" evidence="12">
    <location>
        <begin position="560"/>
        <end position="572"/>
    </location>
</feature>
<feature type="region of interest" description="Disordered" evidence="12">
    <location>
        <begin position="325"/>
        <end position="369"/>
    </location>
</feature>
<dbReference type="KEGG" id="tpal:117647468"/>
<feature type="domain" description="NHR" evidence="14">
    <location>
        <begin position="381"/>
        <end position="536"/>
    </location>
</feature>
<dbReference type="RefSeq" id="XP_034245109.1">
    <property type="nucleotide sequence ID" value="XM_034389218.1"/>
</dbReference>
<proteinExistence type="predicted"/>
<dbReference type="CTD" id="41085"/>
<dbReference type="Pfam" id="PF07177">
    <property type="entry name" value="Neuralized"/>
    <property type="match status" value="2"/>
</dbReference>